<dbReference type="Proteomes" id="UP000181942">
    <property type="component" value="Unassembled WGS sequence"/>
</dbReference>
<dbReference type="CDD" id="cd00063">
    <property type="entry name" value="FN3"/>
    <property type="match status" value="1"/>
</dbReference>
<dbReference type="RefSeq" id="WP_075028347.1">
    <property type="nucleotide sequence ID" value="NZ_FONR01000006.1"/>
</dbReference>
<evidence type="ECO:0000256" key="2">
    <source>
        <dbReference type="ARBA" id="ARBA00023326"/>
    </source>
</evidence>
<name>A0A1I2I7V3_9ACTN</name>
<dbReference type="InterPro" id="IPR036116">
    <property type="entry name" value="FN3_sf"/>
</dbReference>
<proteinExistence type="predicted"/>
<gene>
    <name evidence="5" type="ORF">SAMN02787118_10651</name>
</gene>
<dbReference type="SUPFAM" id="SSF53850">
    <property type="entry name" value="Periplasmic binding protein-like II"/>
    <property type="match status" value="1"/>
</dbReference>
<dbReference type="GO" id="GO:0000272">
    <property type="term" value="P:polysaccharide catabolic process"/>
    <property type="evidence" value="ECO:0007669"/>
    <property type="project" value="UniProtKB-KW"/>
</dbReference>
<keyword evidence="1" id="KW-0326">Glycosidase</keyword>
<organism evidence="5 6">
    <name type="scientific">Streptomyces mirabilis</name>
    <dbReference type="NCBI Taxonomy" id="68239"/>
    <lineage>
        <taxon>Bacteria</taxon>
        <taxon>Bacillati</taxon>
        <taxon>Actinomycetota</taxon>
        <taxon>Actinomycetes</taxon>
        <taxon>Kitasatosporales</taxon>
        <taxon>Streptomycetaceae</taxon>
        <taxon>Streptomyces</taxon>
    </lineage>
</organism>
<dbReference type="InterPro" id="IPR013783">
    <property type="entry name" value="Ig-like_fold"/>
</dbReference>
<dbReference type="InterPro" id="IPR003961">
    <property type="entry name" value="FN3_dom"/>
</dbReference>
<protein>
    <submittedName>
        <fullName evidence="5">Fibronectin type III domain-containing protein</fullName>
    </submittedName>
</protein>
<feature type="chain" id="PRO_5010158710" evidence="3">
    <location>
        <begin position="29"/>
        <end position="665"/>
    </location>
</feature>
<accession>A0A1I2I7V3</accession>
<evidence type="ECO:0000313" key="5">
    <source>
        <dbReference type="EMBL" id="SFF38314.1"/>
    </source>
</evidence>
<dbReference type="InterPro" id="IPR032109">
    <property type="entry name" value="Big_3_5"/>
</dbReference>
<feature type="signal peptide" evidence="3">
    <location>
        <begin position="1"/>
        <end position="28"/>
    </location>
</feature>
<dbReference type="Pfam" id="PF16640">
    <property type="entry name" value="Big_3_5"/>
    <property type="match status" value="2"/>
</dbReference>
<dbReference type="SUPFAM" id="SSF49265">
    <property type="entry name" value="Fibronectin type III"/>
    <property type="match status" value="1"/>
</dbReference>
<reference evidence="5 6" key="1">
    <citation type="submission" date="2016-10" db="EMBL/GenBank/DDBJ databases">
        <authorList>
            <person name="de Groot N.N."/>
        </authorList>
    </citation>
    <scope>NUCLEOTIDE SEQUENCE [LARGE SCALE GENOMIC DNA]</scope>
    <source>
        <strain evidence="5 6">OK461</strain>
    </source>
</reference>
<evidence type="ECO:0000313" key="6">
    <source>
        <dbReference type="Proteomes" id="UP000181942"/>
    </source>
</evidence>
<keyword evidence="1" id="KW-0378">Hydrolase</keyword>
<keyword evidence="2" id="KW-0119">Carbohydrate metabolism</keyword>
<dbReference type="OrthoDB" id="3636760at2"/>
<dbReference type="Pfam" id="PF12849">
    <property type="entry name" value="PBP_like_2"/>
    <property type="match status" value="1"/>
</dbReference>
<keyword evidence="3" id="KW-0732">Signal</keyword>
<dbReference type="EMBL" id="FONR01000006">
    <property type="protein sequence ID" value="SFF38314.1"/>
    <property type="molecule type" value="Genomic_DNA"/>
</dbReference>
<dbReference type="InterPro" id="IPR024370">
    <property type="entry name" value="PBP_domain"/>
</dbReference>
<feature type="domain" description="Fibronectin type-III" evidence="4">
    <location>
        <begin position="389"/>
        <end position="484"/>
    </location>
</feature>
<evidence type="ECO:0000256" key="3">
    <source>
        <dbReference type="SAM" id="SignalP"/>
    </source>
</evidence>
<keyword evidence="2" id="KW-0624">Polysaccharide degradation</keyword>
<evidence type="ECO:0000259" key="4">
    <source>
        <dbReference type="PROSITE" id="PS50853"/>
    </source>
</evidence>
<dbReference type="Gene3D" id="2.60.40.10">
    <property type="entry name" value="Immunoglobulins"/>
    <property type="match status" value="3"/>
</dbReference>
<evidence type="ECO:0000256" key="1">
    <source>
        <dbReference type="ARBA" id="ARBA00023295"/>
    </source>
</evidence>
<sequence length="665" mass="66939">MRTTRLTAAMVAAAVVSGTLALASPASADPTPAGTFRQLVGVGSDTTQDVLNALAGDIVNGKSYADTAVKAGDAGIASYDAFVPGAATSTIQTRSGGPTFLRPNGSGPGRAALSMSLTGDKFPNATGVAVKGQVDFARSSGGPSTSGNTLTYIPFARDAVGVAVRGSALDTLTVDQLHDIYTSGDTRLKVLNGQTLHAVLPQAGSGTRKFFLAAIGLTETTVSSEIPTVQENQANAALTEDGALVPFSVGSWIAQNNGTAPDYSKTAVAAGAHLASVQLPGDTGATSPVTTVNGKLTPVGGYFENATFGRDVYNVVPSRAIDPTSVFFDKALYDVFVTSGTHEAALATDIAEKVIADFGFLNESYNGSVNPAKHAKLGGLEVSGIDTATPSAPALKAIPGDASLKLTWTAPTPAPALPVTDYRVTLTGSDGAVAAVKDVPATTTSYSFTGLALGTYTASVSAANLNGSGNAASWTGAVKYTSAVKATAATTAYGRTPKVAVTVTGSHGVVPSGKVTVKDGTTTLGTGTLDSSGKVTIGLSNHLKVATHTLSVSYGGSTKLNASSTTVKLTITKATPSVGSTAPTSISHTGRAKVGVKVTATGTTPTGTVRVYEGSRVIATGTLSGGKVTITLPRLSRGKHTLHVFYAGSSTVYSKNGASFTIKST</sequence>
<dbReference type="GO" id="GO:0016798">
    <property type="term" value="F:hydrolase activity, acting on glycosyl bonds"/>
    <property type="evidence" value="ECO:0007669"/>
    <property type="project" value="UniProtKB-KW"/>
</dbReference>
<dbReference type="PROSITE" id="PS50853">
    <property type="entry name" value="FN3"/>
    <property type="match status" value="1"/>
</dbReference>
<dbReference type="AlphaFoldDB" id="A0A1I2I7V3"/>
<dbReference type="SMART" id="SM00060">
    <property type="entry name" value="FN3"/>
    <property type="match status" value="1"/>
</dbReference>